<evidence type="ECO:0000256" key="15">
    <source>
        <dbReference type="ARBA" id="ARBA00023157"/>
    </source>
</evidence>
<evidence type="ECO:0000313" key="21">
    <source>
        <dbReference type="Proteomes" id="UP000253729"/>
    </source>
</evidence>
<accession>A0A3F3PJL9</accession>
<evidence type="ECO:0000256" key="18">
    <source>
        <dbReference type="RuleBase" id="RU361240"/>
    </source>
</evidence>
<keyword evidence="6" id="KW-0031">Aminopeptidase</keyword>
<evidence type="ECO:0000256" key="9">
    <source>
        <dbReference type="ARBA" id="ARBA00022723"/>
    </source>
</evidence>
<dbReference type="STRING" id="1341132.A0A3F3PJL9"/>
<keyword evidence="7" id="KW-0964">Secreted</keyword>
<evidence type="ECO:0000256" key="10">
    <source>
        <dbReference type="ARBA" id="ARBA00022729"/>
    </source>
</evidence>
<dbReference type="GO" id="GO:0008441">
    <property type="term" value="F:3'(2'),5'-bisphosphate nucleotidase activity"/>
    <property type="evidence" value="ECO:0007669"/>
    <property type="project" value="TreeGrafter"/>
</dbReference>
<evidence type="ECO:0000256" key="2">
    <source>
        <dbReference type="ARBA" id="ARBA00001947"/>
    </source>
</evidence>
<dbReference type="Pfam" id="PF04389">
    <property type="entry name" value="Peptidase_M28"/>
    <property type="match status" value="1"/>
</dbReference>
<keyword evidence="21" id="KW-1185">Reference proteome</keyword>
<dbReference type="CDD" id="cd01517">
    <property type="entry name" value="PAP_phosphatase"/>
    <property type="match status" value="1"/>
</dbReference>
<dbReference type="FunFam" id="3.40.630.10:FF:000042">
    <property type="entry name" value="Peptide hydrolase"/>
    <property type="match status" value="1"/>
</dbReference>
<organism evidence="20 21">
    <name type="scientific">Aspergillus welwitschiae</name>
    <dbReference type="NCBI Taxonomy" id="1341132"/>
    <lineage>
        <taxon>Eukaryota</taxon>
        <taxon>Fungi</taxon>
        <taxon>Dikarya</taxon>
        <taxon>Ascomycota</taxon>
        <taxon>Pezizomycotina</taxon>
        <taxon>Eurotiomycetes</taxon>
        <taxon>Eurotiomycetidae</taxon>
        <taxon>Eurotiales</taxon>
        <taxon>Aspergillaceae</taxon>
        <taxon>Aspergillus</taxon>
        <taxon>Aspergillus subgen. Circumdati</taxon>
    </lineage>
</organism>
<evidence type="ECO:0000259" key="19">
    <source>
        <dbReference type="Pfam" id="PF04389"/>
    </source>
</evidence>
<sequence>MKLSIALALGATASTGVLAAVVPQQEPLITPQDPPTHHHQEKFLIELAPYQTRWVTEEEKWDLKLDGVNFIDITEERNTGFYPTLHAGSYVHYPPTMKHAEKVVPLLRGLSKDNMEQNLNKFTSFHTRYYRSSTGIESAKWLYSRVSDVIEQSGAAKYGATVEQFAHSWGQFSIIARIPGQTNRTVVLGAHQDSINLFLPSILAAPGADDDGSGTVTILEALRGLLQSDAIVRGNASNTIEFHWYSAEEGGMLGSQAIFSQYKRDKRDIKAMLQQDMTGYTQGALDAGRQEAIGIMVDYVDEGLTQFLKDVTTEYCGIGYIETRCGYACSDHTSASKYGYPAAMATESEMENSNKRIHTTDDSIRYLSFDHMLEHASGMVHTATMESTDPYAKELQIACLTVQRATLLTKKLLEAVDKGSFDKNDATPVTIADFAAQALIIAAIHHAFPDDEFVGEESSDALRSDPALLDRTWELVSSTRLSDEESDALLYAPSSKEEMLDLIDLGAQGNCSKQSRAWVLDPVDGTATFIQGQQYAVCLSLVENGYQKVGVLGCPNMNLETGRLHENIVDRDGYGHQVFAVAGQGAFIRRMGTGALLPSRKIEPKAQITDPKDIDFVDCVSATSSDRNMHARLASHLGAPWPASTDLWAAQLRYIAIAVGGCNVMIKIPHKSSYRSKIWDHSGGMLIAEELGCTVSDLAGNPVDCSLGRTLSGCYGMIVAPSSIHSRLVEAVKQIM</sequence>
<comment type="cofactor">
    <cofactor evidence="2">
        <name>Zn(2+)</name>
        <dbReference type="ChEBI" id="CHEBI:29105"/>
    </cofactor>
</comment>
<evidence type="ECO:0000256" key="16">
    <source>
        <dbReference type="ARBA" id="ARBA00043962"/>
    </source>
</evidence>
<dbReference type="RefSeq" id="XP_026620153.1">
    <property type="nucleotide sequence ID" value="XM_026769836.1"/>
</dbReference>
<dbReference type="FunFam" id="3.40.190.80:FF:000021">
    <property type="entry name" value="Myo-inositol-1(Or 4)-monophosphatase"/>
    <property type="match status" value="1"/>
</dbReference>
<dbReference type="AlphaFoldDB" id="A0A3F3PJL9"/>
<keyword evidence="9 17" id="KW-0479">Metal-binding</keyword>
<dbReference type="FunFam" id="3.30.540.10:FF:000026">
    <property type="entry name" value="Myo-inositol-1(Or 4)-monophosphatase"/>
    <property type="match status" value="1"/>
</dbReference>
<dbReference type="InterPro" id="IPR000760">
    <property type="entry name" value="Inositol_monophosphatase-like"/>
</dbReference>
<keyword evidence="10 18" id="KW-0732">Signal</keyword>
<evidence type="ECO:0000256" key="6">
    <source>
        <dbReference type="ARBA" id="ARBA00022438"/>
    </source>
</evidence>
<dbReference type="EMBL" id="KZ852099">
    <property type="protein sequence ID" value="RDH27131.1"/>
    <property type="molecule type" value="Genomic_DNA"/>
</dbReference>
<evidence type="ECO:0000256" key="5">
    <source>
        <dbReference type="ARBA" id="ARBA00011245"/>
    </source>
</evidence>
<comment type="similarity">
    <text evidence="16">Belongs to the peptidase M28 family. M28E subfamily.</text>
</comment>
<comment type="similarity">
    <text evidence="4">Belongs to the inositol monophosphatase superfamily.</text>
</comment>
<keyword evidence="14" id="KW-0865">Zymogen</keyword>
<dbReference type="GO" id="GO:0046872">
    <property type="term" value="F:metal ion binding"/>
    <property type="evidence" value="ECO:0007669"/>
    <property type="project" value="UniProtKB-KW"/>
</dbReference>
<dbReference type="GO" id="GO:0005576">
    <property type="term" value="C:extracellular region"/>
    <property type="evidence" value="ECO:0007669"/>
    <property type="project" value="UniProtKB-SubCell"/>
</dbReference>
<proteinExistence type="inferred from homology"/>
<dbReference type="Gene3D" id="3.30.540.10">
    <property type="entry name" value="Fructose-1,6-Bisphosphatase, subunit A, domain 1"/>
    <property type="match status" value="1"/>
</dbReference>
<keyword evidence="8 18" id="KW-0645">Protease</keyword>
<gene>
    <name evidence="20" type="ORF">BDQ94DRAFT_163899</name>
</gene>
<feature type="binding site" evidence="17">
    <location>
        <position position="456"/>
    </location>
    <ligand>
        <name>Mg(2+)</name>
        <dbReference type="ChEBI" id="CHEBI:18420"/>
        <label>1</label>
        <note>catalytic</note>
    </ligand>
</feature>
<dbReference type="CDD" id="cd03879">
    <property type="entry name" value="M28_AAP"/>
    <property type="match status" value="1"/>
</dbReference>
<comment type="subcellular location">
    <subcellularLocation>
        <location evidence="3">Secreted</location>
    </subcellularLocation>
</comment>
<feature type="domain" description="Peptidase M28" evidence="19">
    <location>
        <begin position="174"/>
        <end position="380"/>
    </location>
</feature>
<name>A0A3F3PJL9_9EURO</name>
<evidence type="ECO:0000256" key="12">
    <source>
        <dbReference type="ARBA" id="ARBA00022833"/>
    </source>
</evidence>
<feature type="chain" id="PRO_5017496089" description="Peptide hydrolase" evidence="18">
    <location>
        <begin position="20"/>
        <end position="736"/>
    </location>
</feature>
<evidence type="ECO:0000256" key="7">
    <source>
        <dbReference type="ARBA" id="ARBA00022525"/>
    </source>
</evidence>
<dbReference type="SUPFAM" id="SSF56655">
    <property type="entry name" value="Carbohydrate phosphatase"/>
    <property type="match status" value="1"/>
</dbReference>
<dbReference type="PANTHER" id="PTHR43200">
    <property type="entry name" value="PHOSPHATASE"/>
    <property type="match status" value="1"/>
</dbReference>
<evidence type="ECO:0000256" key="8">
    <source>
        <dbReference type="ARBA" id="ARBA00022670"/>
    </source>
</evidence>
<keyword evidence="11 18" id="KW-0378">Hydrolase</keyword>
<keyword evidence="15" id="KW-1015">Disulfide bond</keyword>
<dbReference type="Gene3D" id="3.40.630.10">
    <property type="entry name" value="Zn peptidases"/>
    <property type="match status" value="1"/>
</dbReference>
<comment type="subunit">
    <text evidence="5">Monomer.</text>
</comment>
<keyword evidence="13 17" id="KW-0460">Magnesium</keyword>
<dbReference type="InterPro" id="IPR007484">
    <property type="entry name" value="Peptidase_M28"/>
</dbReference>
<dbReference type="Gene3D" id="3.40.190.80">
    <property type="match status" value="1"/>
</dbReference>
<feature type="binding site" evidence="17">
    <location>
        <position position="521"/>
    </location>
    <ligand>
        <name>Mg(2+)</name>
        <dbReference type="ChEBI" id="CHEBI:18420"/>
        <label>1</label>
        <note>catalytic</note>
    </ligand>
</feature>
<evidence type="ECO:0000256" key="4">
    <source>
        <dbReference type="ARBA" id="ARBA00009759"/>
    </source>
</evidence>
<evidence type="ECO:0000256" key="17">
    <source>
        <dbReference type="PIRSR" id="PIRSR600760-2"/>
    </source>
</evidence>
<dbReference type="Proteomes" id="UP000253729">
    <property type="component" value="Unassembled WGS sequence"/>
</dbReference>
<dbReference type="GeneID" id="38138192"/>
<dbReference type="PANTHER" id="PTHR43200:SF2">
    <property type="entry name" value="3'(2'),5'-BISPHOSPHATE NUCLEOTIDASE"/>
    <property type="match status" value="1"/>
</dbReference>
<evidence type="ECO:0000256" key="13">
    <source>
        <dbReference type="ARBA" id="ARBA00022842"/>
    </source>
</evidence>
<protein>
    <recommendedName>
        <fullName evidence="18">Peptide hydrolase</fullName>
        <ecNumber evidence="18">3.4.-.-</ecNumber>
    </recommendedName>
</protein>
<evidence type="ECO:0000256" key="3">
    <source>
        <dbReference type="ARBA" id="ARBA00004613"/>
    </source>
</evidence>
<feature type="binding site" evidence="17">
    <location>
        <position position="680"/>
    </location>
    <ligand>
        <name>Mg(2+)</name>
        <dbReference type="ChEBI" id="CHEBI:18420"/>
        <label>1</label>
        <note>catalytic</note>
    </ligand>
</feature>
<comment type="cofactor">
    <cofactor evidence="1 17">
        <name>Mg(2+)</name>
        <dbReference type="ChEBI" id="CHEBI:18420"/>
    </cofactor>
</comment>
<dbReference type="SUPFAM" id="SSF53187">
    <property type="entry name" value="Zn-dependent exopeptidases"/>
    <property type="match status" value="1"/>
</dbReference>
<evidence type="ECO:0000256" key="11">
    <source>
        <dbReference type="ARBA" id="ARBA00022801"/>
    </source>
</evidence>
<dbReference type="Pfam" id="PF00459">
    <property type="entry name" value="Inositol_P"/>
    <property type="match status" value="1"/>
</dbReference>
<dbReference type="InterPro" id="IPR051090">
    <property type="entry name" value="Inositol_monoP_superfamily"/>
</dbReference>
<reference evidence="20 21" key="1">
    <citation type="submission" date="2018-07" db="EMBL/GenBank/DDBJ databases">
        <title>The genomes of Aspergillus section Nigri reveals drivers in fungal speciation.</title>
        <authorList>
            <consortium name="DOE Joint Genome Institute"/>
            <person name="Vesth T.C."/>
            <person name="Nybo J."/>
            <person name="Theobald S."/>
            <person name="Brandl J."/>
            <person name="Frisvad J.C."/>
            <person name="Nielsen K.F."/>
            <person name="Lyhne E.K."/>
            <person name="Kogle M.E."/>
            <person name="Kuo A."/>
            <person name="Riley R."/>
            <person name="Clum A."/>
            <person name="Nolan M."/>
            <person name="Lipzen A."/>
            <person name="Salamov A."/>
            <person name="Henrissat B."/>
            <person name="Wiebenga A."/>
            <person name="De vries R.P."/>
            <person name="Grigoriev I.V."/>
            <person name="Mortensen U.H."/>
            <person name="Andersen M.R."/>
            <person name="Baker S.E."/>
        </authorList>
    </citation>
    <scope>NUCLEOTIDE SEQUENCE [LARGE SCALE GENOMIC DNA]</scope>
    <source>
        <strain evidence="20 21">CBS 139.54b</strain>
    </source>
</reference>
<evidence type="ECO:0000313" key="20">
    <source>
        <dbReference type="EMBL" id="RDH27131.1"/>
    </source>
</evidence>
<evidence type="ECO:0000256" key="1">
    <source>
        <dbReference type="ARBA" id="ARBA00001946"/>
    </source>
</evidence>
<feature type="binding site" evidence="17">
    <location>
        <position position="524"/>
    </location>
    <ligand>
        <name>Mg(2+)</name>
        <dbReference type="ChEBI" id="CHEBI:18420"/>
        <label>1</label>
        <note>catalytic</note>
    </ligand>
</feature>
<feature type="signal peptide" evidence="18">
    <location>
        <begin position="1"/>
        <end position="19"/>
    </location>
</feature>
<dbReference type="GO" id="GO:0004177">
    <property type="term" value="F:aminopeptidase activity"/>
    <property type="evidence" value="ECO:0007669"/>
    <property type="project" value="UniProtKB-KW"/>
</dbReference>
<dbReference type="GO" id="GO:0000103">
    <property type="term" value="P:sulfate assimilation"/>
    <property type="evidence" value="ECO:0007669"/>
    <property type="project" value="TreeGrafter"/>
</dbReference>
<keyword evidence="12 18" id="KW-0862">Zinc</keyword>
<dbReference type="EC" id="3.4.-.-" evidence="18"/>
<evidence type="ECO:0000256" key="14">
    <source>
        <dbReference type="ARBA" id="ARBA00023145"/>
    </source>
</evidence>
<dbReference type="GO" id="GO:0006508">
    <property type="term" value="P:proteolysis"/>
    <property type="evidence" value="ECO:0007669"/>
    <property type="project" value="UniProtKB-KW"/>
</dbReference>